<evidence type="ECO:0000256" key="1">
    <source>
        <dbReference type="SAM" id="MobiDB-lite"/>
    </source>
</evidence>
<protein>
    <submittedName>
        <fullName evidence="2">Uncharacterized protein</fullName>
    </submittedName>
</protein>
<dbReference type="Proteomes" id="UP000294901">
    <property type="component" value="Unassembled WGS sequence"/>
</dbReference>
<sequence length="264" mass="28201">MTFRRRAAVATKTAVWSHVHGKAEVVDAAMLIGSWSAFDHRAGRHPVGRRRGSPKHVPTRYRTTGPDHSPRRLGHKRTGCSPTPHASAGQFPAQKAVDPGGPTSPRRSVLDHPGPALTTRAPVHPAADQRPGPPTADPSGPGDPALDNADSHKPDRGRSGLAAQAPDRFATTCSRAGPNWHRRRSHMLAGPGRAGHTSGGGTWESAHVVGFRLVRAGVDWREAVHAYGEVRSGLVCRSGRCRGAAPLGQRRKSRLGCAAWGWTR</sequence>
<dbReference type="AlphaFoldDB" id="A0A4R6JWE5"/>
<organism evidence="2 3">
    <name type="scientific">Paractinoplanes brasiliensis</name>
    <dbReference type="NCBI Taxonomy" id="52695"/>
    <lineage>
        <taxon>Bacteria</taxon>
        <taxon>Bacillati</taxon>
        <taxon>Actinomycetota</taxon>
        <taxon>Actinomycetes</taxon>
        <taxon>Micromonosporales</taxon>
        <taxon>Micromonosporaceae</taxon>
        <taxon>Paractinoplanes</taxon>
    </lineage>
</organism>
<accession>A0A4R6JWE5</accession>
<feature type="compositionally biased region" description="Basic and acidic residues" evidence="1">
    <location>
        <begin position="149"/>
        <end position="158"/>
    </location>
</feature>
<feature type="compositionally biased region" description="Basic residues" evidence="1">
    <location>
        <begin position="42"/>
        <end position="59"/>
    </location>
</feature>
<feature type="region of interest" description="Disordered" evidence="1">
    <location>
        <begin position="42"/>
        <end position="201"/>
    </location>
</feature>
<comment type="caution">
    <text evidence="2">The sequence shown here is derived from an EMBL/GenBank/DDBJ whole genome shotgun (WGS) entry which is preliminary data.</text>
</comment>
<gene>
    <name evidence="2" type="ORF">C8E87_3177</name>
</gene>
<dbReference type="EMBL" id="SNWR01000001">
    <property type="protein sequence ID" value="TDO39486.1"/>
    <property type="molecule type" value="Genomic_DNA"/>
</dbReference>
<proteinExistence type="predicted"/>
<keyword evidence="3" id="KW-1185">Reference proteome</keyword>
<reference evidence="2 3" key="1">
    <citation type="submission" date="2019-03" db="EMBL/GenBank/DDBJ databases">
        <title>Sequencing the genomes of 1000 actinobacteria strains.</title>
        <authorList>
            <person name="Klenk H.-P."/>
        </authorList>
    </citation>
    <scope>NUCLEOTIDE SEQUENCE [LARGE SCALE GENOMIC DNA]</scope>
    <source>
        <strain evidence="2 3">DSM 43805</strain>
    </source>
</reference>
<name>A0A4R6JWE5_9ACTN</name>
<evidence type="ECO:0000313" key="3">
    <source>
        <dbReference type="Proteomes" id="UP000294901"/>
    </source>
</evidence>
<evidence type="ECO:0000313" key="2">
    <source>
        <dbReference type="EMBL" id="TDO39486.1"/>
    </source>
</evidence>